<keyword evidence="6 8" id="KW-0472">Membrane</keyword>
<dbReference type="GO" id="GO:0016413">
    <property type="term" value="F:O-acetyltransferase activity"/>
    <property type="evidence" value="ECO:0007669"/>
    <property type="project" value="TreeGrafter"/>
</dbReference>
<organism evidence="10 11">
    <name type="scientific">Streptomyces chumphonensis</name>
    <dbReference type="NCBI Taxonomy" id="1214925"/>
    <lineage>
        <taxon>Bacteria</taxon>
        <taxon>Bacillati</taxon>
        <taxon>Actinomycetota</taxon>
        <taxon>Actinomycetes</taxon>
        <taxon>Kitasatosporales</taxon>
        <taxon>Streptomycetaceae</taxon>
        <taxon>Streptomyces</taxon>
    </lineage>
</organism>
<dbReference type="Proteomes" id="UP000632289">
    <property type="component" value="Unassembled WGS sequence"/>
</dbReference>
<evidence type="ECO:0000256" key="3">
    <source>
        <dbReference type="ARBA" id="ARBA00022475"/>
    </source>
</evidence>
<dbReference type="EMBL" id="JACXYU010000009">
    <property type="protein sequence ID" value="MBD3933393.1"/>
    <property type="molecule type" value="Genomic_DNA"/>
</dbReference>
<dbReference type="Pfam" id="PF01757">
    <property type="entry name" value="Acyl_transf_3"/>
    <property type="match status" value="1"/>
</dbReference>
<evidence type="ECO:0000256" key="7">
    <source>
        <dbReference type="SAM" id="MobiDB-lite"/>
    </source>
</evidence>
<keyword evidence="5 8" id="KW-1133">Transmembrane helix</keyword>
<sequence length="371" mass="39996">MASRSLTARPDDAAPAAEASEVGHGPPAATTRGREHRFDVDVLRLLASCTVMLGHVAATFIHAVDDDRSNGAGAYWTGHFFEAVNSFAVPVFFAIAGWGVLVGATPRNEGRMWTRIVRTGVPLFVWTGVYLVWAWARDRNDDPVVDLAVDSLFASVQPAYHLWFLYAYLPVVAVLAFAVLLRDGQRPWKLGVALLAVAVAPSTLSTVGEVTGWAVPRVGWGFGTYSLVYAVAGGLLIALPGSVLRGRRWPFAVLLPLTMAGCLWYHTQIHYVIPNAHLFVGLMTACVLLLVSRRRVPERLRGPLRRLADAAMGAYMVHVLFVEELVRPLVSADLGGAAAVGTLLGLLGAVIALSYGASLLWGRLGLRRLLG</sequence>
<dbReference type="RefSeq" id="WP_191210677.1">
    <property type="nucleotide sequence ID" value="NZ_BAABKL010000050.1"/>
</dbReference>
<keyword evidence="3" id="KW-1003">Cell membrane</keyword>
<evidence type="ECO:0000313" key="10">
    <source>
        <dbReference type="EMBL" id="MBD3933393.1"/>
    </source>
</evidence>
<evidence type="ECO:0000256" key="2">
    <source>
        <dbReference type="ARBA" id="ARBA00007400"/>
    </source>
</evidence>
<proteinExistence type="inferred from homology"/>
<evidence type="ECO:0000256" key="1">
    <source>
        <dbReference type="ARBA" id="ARBA00004651"/>
    </source>
</evidence>
<dbReference type="PANTHER" id="PTHR40074">
    <property type="entry name" value="O-ACETYLTRANSFERASE WECH"/>
    <property type="match status" value="1"/>
</dbReference>
<name>A0A927F0X2_9ACTN</name>
<evidence type="ECO:0000256" key="8">
    <source>
        <dbReference type="SAM" id="Phobius"/>
    </source>
</evidence>
<gene>
    <name evidence="10" type="ORF">IF129_17775</name>
</gene>
<dbReference type="GO" id="GO:0005886">
    <property type="term" value="C:plasma membrane"/>
    <property type="evidence" value="ECO:0007669"/>
    <property type="project" value="UniProtKB-SubCell"/>
</dbReference>
<feature type="transmembrane region" description="Helical" evidence="8">
    <location>
        <begin position="334"/>
        <end position="361"/>
    </location>
</feature>
<protein>
    <submittedName>
        <fullName evidence="10">Acyltransferase</fullName>
    </submittedName>
</protein>
<evidence type="ECO:0000256" key="6">
    <source>
        <dbReference type="ARBA" id="ARBA00023136"/>
    </source>
</evidence>
<accession>A0A927F0X2</accession>
<evidence type="ECO:0000259" key="9">
    <source>
        <dbReference type="Pfam" id="PF01757"/>
    </source>
</evidence>
<comment type="subcellular location">
    <subcellularLocation>
        <location evidence="1">Cell membrane</location>
        <topology evidence="1">Multi-pass membrane protein</topology>
    </subcellularLocation>
</comment>
<evidence type="ECO:0000256" key="4">
    <source>
        <dbReference type="ARBA" id="ARBA00022692"/>
    </source>
</evidence>
<keyword evidence="11" id="KW-1185">Reference proteome</keyword>
<feature type="transmembrane region" description="Helical" evidence="8">
    <location>
        <begin position="272"/>
        <end position="292"/>
    </location>
</feature>
<comment type="similarity">
    <text evidence="2">Belongs to the acyltransferase 3 family.</text>
</comment>
<feature type="transmembrane region" description="Helical" evidence="8">
    <location>
        <begin position="160"/>
        <end position="181"/>
    </location>
</feature>
<dbReference type="InterPro" id="IPR002656">
    <property type="entry name" value="Acyl_transf_3_dom"/>
</dbReference>
<feature type="transmembrane region" description="Helical" evidence="8">
    <location>
        <begin position="42"/>
        <end position="64"/>
    </location>
</feature>
<feature type="transmembrane region" description="Helical" evidence="8">
    <location>
        <begin position="304"/>
        <end position="322"/>
    </location>
</feature>
<dbReference type="PANTHER" id="PTHR40074:SF2">
    <property type="entry name" value="O-ACETYLTRANSFERASE WECH"/>
    <property type="match status" value="1"/>
</dbReference>
<evidence type="ECO:0000256" key="5">
    <source>
        <dbReference type="ARBA" id="ARBA00022989"/>
    </source>
</evidence>
<keyword evidence="10" id="KW-0808">Transferase</keyword>
<feature type="domain" description="Acyltransferase 3" evidence="9">
    <location>
        <begin position="39"/>
        <end position="351"/>
    </location>
</feature>
<feature type="transmembrane region" description="Helical" evidence="8">
    <location>
        <begin position="219"/>
        <end position="237"/>
    </location>
</feature>
<reference evidence="10" key="1">
    <citation type="submission" date="2020-09" db="EMBL/GenBank/DDBJ databases">
        <title>Secondary metabolite and genome analysis of marine Streptomyces chumphonensis KK1-2T.</title>
        <authorList>
            <person name="Phongsopitanun W."/>
            <person name="Kanchanasin P."/>
            <person name="Pittayakhajonwut P."/>
            <person name="Suwanborirux K."/>
            <person name="Tanasupawat S."/>
        </authorList>
    </citation>
    <scope>NUCLEOTIDE SEQUENCE</scope>
    <source>
        <strain evidence="10">KK1-2</strain>
    </source>
</reference>
<feature type="transmembrane region" description="Helical" evidence="8">
    <location>
        <begin position="249"/>
        <end position="266"/>
    </location>
</feature>
<feature type="transmembrane region" description="Helical" evidence="8">
    <location>
        <begin position="116"/>
        <end position="136"/>
    </location>
</feature>
<feature type="region of interest" description="Disordered" evidence="7">
    <location>
        <begin position="1"/>
        <end position="32"/>
    </location>
</feature>
<keyword evidence="4 8" id="KW-0812">Transmembrane</keyword>
<keyword evidence="10" id="KW-0012">Acyltransferase</keyword>
<comment type="caution">
    <text evidence="10">The sequence shown here is derived from an EMBL/GenBank/DDBJ whole genome shotgun (WGS) entry which is preliminary data.</text>
</comment>
<dbReference type="GO" id="GO:0009246">
    <property type="term" value="P:enterobacterial common antigen biosynthetic process"/>
    <property type="evidence" value="ECO:0007669"/>
    <property type="project" value="TreeGrafter"/>
</dbReference>
<feature type="transmembrane region" description="Helical" evidence="8">
    <location>
        <begin position="84"/>
        <end position="104"/>
    </location>
</feature>
<feature type="transmembrane region" description="Helical" evidence="8">
    <location>
        <begin position="188"/>
        <end position="207"/>
    </location>
</feature>
<evidence type="ECO:0000313" key="11">
    <source>
        <dbReference type="Proteomes" id="UP000632289"/>
    </source>
</evidence>
<dbReference type="AlphaFoldDB" id="A0A927F0X2"/>